<accession>A0A564YKU3</accession>
<sequence length="60" mass="7009">MEQMNLSKTDRVPKNYIKNVGEFYYEPPSLRSAYYAEICLKLLSALDKNPDVMLHNLVDE</sequence>
<evidence type="ECO:0000313" key="2">
    <source>
        <dbReference type="Proteomes" id="UP000321570"/>
    </source>
</evidence>
<dbReference type="Proteomes" id="UP000321570">
    <property type="component" value="Unassembled WGS sequence"/>
</dbReference>
<organism evidence="1 2">
    <name type="scientific">Hymenolepis diminuta</name>
    <name type="common">Rat tapeworm</name>
    <dbReference type="NCBI Taxonomy" id="6216"/>
    <lineage>
        <taxon>Eukaryota</taxon>
        <taxon>Metazoa</taxon>
        <taxon>Spiralia</taxon>
        <taxon>Lophotrochozoa</taxon>
        <taxon>Platyhelminthes</taxon>
        <taxon>Cestoda</taxon>
        <taxon>Eucestoda</taxon>
        <taxon>Cyclophyllidea</taxon>
        <taxon>Hymenolepididae</taxon>
        <taxon>Hymenolepis</taxon>
    </lineage>
</organism>
<name>A0A564YKU3_HYMDI</name>
<gene>
    <name evidence="1" type="ORF">WMSIL1_LOCUS7288</name>
</gene>
<reference evidence="1 2" key="1">
    <citation type="submission" date="2019-07" db="EMBL/GenBank/DDBJ databases">
        <authorList>
            <person name="Jastrzebski P J."/>
            <person name="Paukszto L."/>
            <person name="Jastrzebski P J."/>
        </authorList>
    </citation>
    <scope>NUCLEOTIDE SEQUENCE [LARGE SCALE GENOMIC DNA]</scope>
    <source>
        <strain evidence="1 2">WMS-il1</strain>
    </source>
</reference>
<dbReference type="AlphaFoldDB" id="A0A564YKU3"/>
<proteinExistence type="predicted"/>
<dbReference type="EMBL" id="CABIJS010000256">
    <property type="protein sequence ID" value="VUZ47892.1"/>
    <property type="molecule type" value="Genomic_DNA"/>
</dbReference>
<evidence type="ECO:0000313" key="1">
    <source>
        <dbReference type="EMBL" id="VUZ47892.1"/>
    </source>
</evidence>
<keyword evidence="2" id="KW-1185">Reference proteome</keyword>
<protein>
    <submittedName>
        <fullName evidence="1">Uncharacterized protein</fullName>
    </submittedName>
</protein>